<protein>
    <submittedName>
        <fullName evidence="5">Dipeptidase</fullName>
    </submittedName>
</protein>
<organism evidence="5 6">
    <name type="scientific">Isoptericola hypogeus</name>
    <dbReference type="NCBI Taxonomy" id="300179"/>
    <lineage>
        <taxon>Bacteria</taxon>
        <taxon>Bacillati</taxon>
        <taxon>Actinomycetota</taxon>
        <taxon>Actinomycetes</taxon>
        <taxon>Micrococcales</taxon>
        <taxon>Promicromonosporaceae</taxon>
        <taxon>Isoptericola</taxon>
    </lineage>
</organism>
<comment type="caution">
    <text evidence="5">The sequence shown here is derived from an EMBL/GenBank/DDBJ whole genome shotgun (WGS) entry which is preliminary data.</text>
</comment>
<reference evidence="5 6" key="1">
    <citation type="journal article" date="2019" name="Int. J. Syst. Evol. Microbiol.">
        <title>The Global Catalogue of Microorganisms (GCM) 10K type strain sequencing project: providing services to taxonomists for standard genome sequencing and annotation.</title>
        <authorList>
            <consortium name="The Broad Institute Genomics Platform"/>
            <consortium name="The Broad Institute Genome Sequencing Center for Infectious Disease"/>
            <person name="Wu L."/>
            <person name="Ma J."/>
        </authorList>
    </citation>
    <scope>NUCLEOTIDE SEQUENCE [LARGE SCALE GENOMIC DNA]</scope>
    <source>
        <strain evidence="5 6">JCM 15589</strain>
    </source>
</reference>
<evidence type="ECO:0000259" key="4">
    <source>
        <dbReference type="Pfam" id="PF07687"/>
    </source>
</evidence>
<dbReference type="NCBIfam" id="NF005914">
    <property type="entry name" value="PRK07907.1"/>
    <property type="match status" value="1"/>
</dbReference>
<gene>
    <name evidence="5" type="ORF">GCM10009809_38590</name>
</gene>
<dbReference type="PANTHER" id="PTHR43270">
    <property type="entry name" value="BETA-ALA-HIS DIPEPTIDASE"/>
    <property type="match status" value="1"/>
</dbReference>
<keyword evidence="2" id="KW-0479">Metal-binding</keyword>
<keyword evidence="3" id="KW-0378">Hydrolase</keyword>
<dbReference type="EMBL" id="BAAAPM010000009">
    <property type="protein sequence ID" value="GAA1739411.1"/>
    <property type="molecule type" value="Genomic_DNA"/>
</dbReference>
<dbReference type="PANTHER" id="PTHR43270:SF12">
    <property type="entry name" value="SUCCINYL-DIAMINOPIMELATE DESUCCINYLASE"/>
    <property type="match status" value="1"/>
</dbReference>
<evidence type="ECO:0000256" key="1">
    <source>
        <dbReference type="ARBA" id="ARBA00022670"/>
    </source>
</evidence>
<evidence type="ECO:0000313" key="5">
    <source>
        <dbReference type="EMBL" id="GAA1739411.1"/>
    </source>
</evidence>
<dbReference type="Proteomes" id="UP001501138">
    <property type="component" value="Unassembled WGS sequence"/>
</dbReference>
<feature type="domain" description="Peptidase M20 dimerisation" evidence="4">
    <location>
        <begin position="217"/>
        <end position="364"/>
    </location>
</feature>
<dbReference type="InterPro" id="IPR011650">
    <property type="entry name" value="Peptidase_M20_dimer"/>
</dbReference>
<evidence type="ECO:0000256" key="3">
    <source>
        <dbReference type="ARBA" id="ARBA00022801"/>
    </source>
</evidence>
<dbReference type="SUPFAM" id="SSF55031">
    <property type="entry name" value="Bacterial exopeptidase dimerisation domain"/>
    <property type="match status" value="1"/>
</dbReference>
<dbReference type="SUPFAM" id="SSF53187">
    <property type="entry name" value="Zn-dependent exopeptidases"/>
    <property type="match status" value="1"/>
</dbReference>
<dbReference type="Gene3D" id="3.30.70.360">
    <property type="match status" value="1"/>
</dbReference>
<dbReference type="Gene3D" id="3.40.630.10">
    <property type="entry name" value="Zn peptidases"/>
    <property type="match status" value="1"/>
</dbReference>
<accession>A0ABN2JUX0</accession>
<evidence type="ECO:0000313" key="6">
    <source>
        <dbReference type="Proteomes" id="UP001501138"/>
    </source>
</evidence>
<dbReference type="RefSeq" id="WP_425553873.1">
    <property type="nucleotide sequence ID" value="NZ_BAAAPM010000009.1"/>
</dbReference>
<dbReference type="Pfam" id="PF01546">
    <property type="entry name" value="Peptidase_M20"/>
    <property type="match status" value="1"/>
</dbReference>
<dbReference type="InterPro" id="IPR051458">
    <property type="entry name" value="Cyt/Met_Dipeptidase"/>
</dbReference>
<keyword evidence="1" id="KW-0645">Protease</keyword>
<evidence type="ECO:0000256" key="2">
    <source>
        <dbReference type="ARBA" id="ARBA00022723"/>
    </source>
</evidence>
<dbReference type="InterPro" id="IPR002933">
    <property type="entry name" value="Peptidase_M20"/>
</dbReference>
<dbReference type="InterPro" id="IPR036264">
    <property type="entry name" value="Bact_exopeptidase_dim_dom"/>
</dbReference>
<keyword evidence="6" id="KW-1185">Reference proteome</keyword>
<dbReference type="Pfam" id="PF07687">
    <property type="entry name" value="M20_dimer"/>
    <property type="match status" value="1"/>
</dbReference>
<name>A0ABN2JUX0_9MICO</name>
<sequence>MTDTTTPAAGAASDPDQVRALRAHVDALFPALQTDLEALVRIPSVSAAAFDQAHVAASAEAVAALLRGVGLPDVHILRSARPDGAPGAPAVVARRPAPEGAPTVLLYAHHDVQPPGDAATWDTDPFEPVQVGERLFGRGAADDKAGVMAHVGALRALSALGGELAVGVTVFVEGEEESGSPSFHRFLTEHRDLLAADVIVVADSTNWKVGVPALTTSLRGLVDGVIEVEVLGHAVHSGMFGGPVLDANTLLARLVATLHDDAGEVAVAGLVVAPEPEVDYDEAAFRADASVLDGVALAGTGSIAGRLWTKPALSVIGIDATSVAHASNTIAPRAAAKLSLRIPPGQDPQAAEDALRAHLEAHAPFGARVTWRPGEQGKAFHAAEDSPAMRAARAAFAAAWGTDPVDIGVGGSIPFIADLLEQFPAAAILVTGVEDPDSRAHGANESVHLGELRKVVLAEALLLRQVAGLTGAPA</sequence>
<proteinExistence type="predicted"/>